<accession>A0A919T7X4</accession>
<comment type="caution">
    <text evidence="1">The sequence shown here is derived from an EMBL/GenBank/DDBJ whole genome shotgun (WGS) entry which is preliminary data.</text>
</comment>
<protein>
    <submittedName>
        <fullName evidence="1">Uncharacterized protein</fullName>
    </submittedName>
</protein>
<dbReference type="Proteomes" id="UP000677082">
    <property type="component" value="Unassembled WGS sequence"/>
</dbReference>
<name>A0A919T7X4_9ACTN</name>
<reference evidence="1 2" key="1">
    <citation type="submission" date="2021-03" db="EMBL/GenBank/DDBJ databases">
        <title>Whole genome shotgun sequence of Actinoplanes toevensis NBRC 105298.</title>
        <authorList>
            <person name="Komaki H."/>
            <person name="Tamura T."/>
        </authorList>
    </citation>
    <scope>NUCLEOTIDE SEQUENCE [LARGE SCALE GENOMIC DNA]</scope>
    <source>
        <strain evidence="1 2">NBRC 105298</strain>
    </source>
</reference>
<proteinExistence type="predicted"/>
<evidence type="ECO:0000313" key="1">
    <source>
        <dbReference type="EMBL" id="GIM91044.1"/>
    </source>
</evidence>
<keyword evidence="2" id="KW-1185">Reference proteome</keyword>
<sequence>MADVGALCELDQHRVAAGGGDQAVELPVEPVELAQGGTGPVDRVGQLGQPVEVVGADQVGGRDTVRQYLP</sequence>
<dbReference type="AlphaFoldDB" id="A0A919T7X4"/>
<gene>
    <name evidence="1" type="ORF">Ato02nite_028370</name>
</gene>
<organism evidence="1 2">
    <name type="scientific">Paractinoplanes toevensis</name>
    <dbReference type="NCBI Taxonomy" id="571911"/>
    <lineage>
        <taxon>Bacteria</taxon>
        <taxon>Bacillati</taxon>
        <taxon>Actinomycetota</taxon>
        <taxon>Actinomycetes</taxon>
        <taxon>Micromonosporales</taxon>
        <taxon>Micromonosporaceae</taxon>
        <taxon>Paractinoplanes</taxon>
    </lineage>
</organism>
<dbReference type="EMBL" id="BOQN01000039">
    <property type="protein sequence ID" value="GIM91044.1"/>
    <property type="molecule type" value="Genomic_DNA"/>
</dbReference>
<evidence type="ECO:0000313" key="2">
    <source>
        <dbReference type="Proteomes" id="UP000677082"/>
    </source>
</evidence>